<name>A0A498Q5F8_9MYCO</name>
<gene>
    <name evidence="1" type="ORF">LAUMK13_02833</name>
</gene>
<protein>
    <submittedName>
        <fullName evidence="1">Uncharacterized protein</fullName>
    </submittedName>
</protein>
<dbReference type="AlphaFoldDB" id="A0A498Q5F8"/>
<keyword evidence="2" id="KW-1185">Reference proteome</keyword>
<dbReference type="Proteomes" id="UP000267289">
    <property type="component" value="Unassembled WGS sequence"/>
</dbReference>
<accession>A0A498Q5F8</accession>
<dbReference type="EMBL" id="UPHQ01000131">
    <property type="protein sequence ID" value="VBA39923.1"/>
    <property type="molecule type" value="Genomic_DNA"/>
</dbReference>
<evidence type="ECO:0000313" key="1">
    <source>
        <dbReference type="EMBL" id="VBA39923.1"/>
    </source>
</evidence>
<dbReference type="RefSeq" id="WP_244232363.1">
    <property type="nucleotide sequence ID" value="NZ_UPHQ01000131.1"/>
</dbReference>
<organism evidence="1 2">
    <name type="scientific">Mycobacterium innocens</name>
    <dbReference type="NCBI Taxonomy" id="2341083"/>
    <lineage>
        <taxon>Bacteria</taxon>
        <taxon>Bacillati</taxon>
        <taxon>Actinomycetota</taxon>
        <taxon>Actinomycetes</taxon>
        <taxon>Mycobacteriales</taxon>
        <taxon>Mycobacteriaceae</taxon>
        <taxon>Mycobacterium</taxon>
    </lineage>
</organism>
<proteinExistence type="predicted"/>
<reference evidence="1 2" key="1">
    <citation type="submission" date="2018-09" db="EMBL/GenBank/DDBJ databases">
        <authorList>
            <person name="Tagini F."/>
        </authorList>
    </citation>
    <scope>NUCLEOTIDE SEQUENCE [LARGE SCALE GENOMIC DNA]</scope>
    <source>
        <strain evidence="1 2">MK13</strain>
    </source>
</reference>
<sequence>MDVGPVPSQEQADVWARDHTDGLIERFPVDVSHMQAILVSALATRISWRRPYEVTDARELQSPWSSGSLTH</sequence>
<evidence type="ECO:0000313" key="2">
    <source>
        <dbReference type="Proteomes" id="UP000267289"/>
    </source>
</evidence>